<name>A0A0D9UXB5_9ORYZ</name>
<feature type="domain" description="DUF7378" evidence="1">
    <location>
        <begin position="73"/>
        <end position="139"/>
    </location>
</feature>
<reference evidence="2" key="3">
    <citation type="submission" date="2015-04" db="UniProtKB">
        <authorList>
            <consortium name="EnsemblPlants"/>
        </authorList>
    </citation>
    <scope>IDENTIFICATION</scope>
</reference>
<dbReference type="Proteomes" id="UP000032180">
    <property type="component" value="Chromosome 1"/>
</dbReference>
<dbReference type="Gramene" id="LPERR01G04280.1">
    <property type="protein sequence ID" value="LPERR01G04280.1"/>
    <property type="gene ID" value="LPERR01G04280"/>
</dbReference>
<dbReference type="EnsemblPlants" id="LPERR01G04280.1">
    <property type="protein sequence ID" value="LPERR01G04280.1"/>
    <property type="gene ID" value="LPERR01G04280"/>
</dbReference>
<reference evidence="2 3" key="1">
    <citation type="submission" date="2012-08" db="EMBL/GenBank/DDBJ databases">
        <title>Oryza genome evolution.</title>
        <authorList>
            <person name="Wing R.A."/>
        </authorList>
    </citation>
    <scope>NUCLEOTIDE SEQUENCE</scope>
</reference>
<proteinExistence type="predicted"/>
<evidence type="ECO:0000259" key="1">
    <source>
        <dbReference type="Pfam" id="PF24095"/>
    </source>
</evidence>
<evidence type="ECO:0000313" key="3">
    <source>
        <dbReference type="Proteomes" id="UP000032180"/>
    </source>
</evidence>
<dbReference type="Pfam" id="PF24095">
    <property type="entry name" value="DUF7378"/>
    <property type="match status" value="1"/>
</dbReference>
<keyword evidence="3" id="KW-1185">Reference proteome</keyword>
<dbReference type="InterPro" id="IPR055802">
    <property type="entry name" value="DUF7378"/>
</dbReference>
<reference evidence="3" key="2">
    <citation type="submission" date="2013-12" db="EMBL/GenBank/DDBJ databases">
        <authorList>
            <person name="Yu Y."/>
            <person name="Lee S."/>
            <person name="de Baynast K."/>
            <person name="Wissotski M."/>
            <person name="Liu L."/>
            <person name="Talag J."/>
            <person name="Goicoechea J."/>
            <person name="Angelova A."/>
            <person name="Jetty R."/>
            <person name="Kudrna D."/>
            <person name="Golser W."/>
            <person name="Rivera L."/>
            <person name="Zhang J."/>
            <person name="Wing R."/>
        </authorList>
    </citation>
    <scope>NUCLEOTIDE SEQUENCE</scope>
</reference>
<organism evidence="2 3">
    <name type="scientific">Leersia perrieri</name>
    <dbReference type="NCBI Taxonomy" id="77586"/>
    <lineage>
        <taxon>Eukaryota</taxon>
        <taxon>Viridiplantae</taxon>
        <taxon>Streptophyta</taxon>
        <taxon>Embryophyta</taxon>
        <taxon>Tracheophyta</taxon>
        <taxon>Spermatophyta</taxon>
        <taxon>Magnoliopsida</taxon>
        <taxon>Liliopsida</taxon>
        <taxon>Poales</taxon>
        <taxon>Poaceae</taxon>
        <taxon>BOP clade</taxon>
        <taxon>Oryzoideae</taxon>
        <taxon>Oryzeae</taxon>
        <taxon>Oryzinae</taxon>
        <taxon>Leersia</taxon>
    </lineage>
</organism>
<sequence>MSTTRLLLPWAAAPAPTKSPTIGEISDKTPPLPRPLAWLVAFIRFVDLPPARPNLPLRSRSLLHLLHHETIITTLTPQYYSVWPITDPACVRRDPWRASPLLLWGAYMSAASMVSACTRLFLPRAPHAVLGDIDGVGAC</sequence>
<evidence type="ECO:0000313" key="2">
    <source>
        <dbReference type="EnsemblPlants" id="LPERR01G04280.1"/>
    </source>
</evidence>
<dbReference type="HOGENOM" id="CLU_1847986_0_0_1"/>
<dbReference type="AlphaFoldDB" id="A0A0D9UXB5"/>
<accession>A0A0D9UXB5</accession>
<protein>
    <recommendedName>
        <fullName evidence="1">DUF7378 domain-containing protein</fullName>
    </recommendedName>
</protein>